<evidence type="ECO:0000313" key="2">
    <source>
        <dbReference type="Proteomes" id="UP000177053"/>
    </source>
</evidence>
<organism evidence="1 2">
    <name type="scientific">Candidatus Woesebacteria bacterium RBG_16_34_12</name>
    <dbReference type="NCBI Taxonomy" id="1802480"/>
    <lineage>
        <taxon>Bacteria</taxon>
        <taxon>Candidatus Woeseibacteriota</taxon>
    </lineage>
</organism>
<dbReference type="Gene3D" id="3.20.20.140">
    <property type="entry name" value="Metal-dependent hydrolases"/>
    <property type="match status" value="1"/>
</dbReference>
<comment type="caution">
    <text evidence="1">The sequence shown here is derived from an EMBL/GenBank/DDBJ whole genome shotgun (WGS) entry which is preliminary data.</text>
</comment>
<name>A0A1F7X6H4_9BACT</name>
<dbReference type="SUPFAM" id="SSF89550">
    <property type="entry name" value="PHP domain-like"/>
    <property type="match status" value="1"/>
</dbReference>
<accession>A0A1F7X6H4</accession>
<reference evidence="1 2" key="1">
    <citation type="journal article" date="2016" name="Nat. Commun.">
        <title>Thousands of microbial genomes shed light on interconnected biogeochemical processes in an aquifer system.</title>
        <authorList>
            <person name="Anantharaman K."/>
            <person name="Brown C.T."/>
            <person name="Hug L.A."/>
            <person name="Sharon I."/>
            <person name="Castelle C.J."/>
            <person name="Probst A.J."/>
            <person name="Thomas B.C."/>
            <person name="Singh A."/>
            <person name="Wilkins M.J."/>
            <person name="Karaoz U."/>
            <person name="Brodie E.L."/>
            <person name="Williams K.H."/>
            <person name="Hubbard S.S."/>
            <person name="Banfield J.F."/>
        </authorList>
    </citation>
    <scope>NUCLEOTIDE SEQUENCE [LARGE SCALE GENOMIC DNA]</scope>
</reference>
<evidence type="ECO:0008006" key="3">
    <source>
        <dbReference type="Google" id="ProtNLM"/>
    </source>
</evidence>
<protein>
    <recommendedName>
        <fullName evidence="3">Polymerase/histidinol phosphatase N-terminal domain-containing protein</fullName>
    </recommendedName>
</protein>
<dbReference type="EMBL" id="MGFS01000032">
    <property type="protein sequence ID" value="OGM10684.1"/>
    <property type="molecule type" value="Genomic_DNA"/>
</dbReference>
<proteinExistence type="predicted"/>
<evidence type="ECO:0000313" key="1">
    <source>
        <dbReference type="EMBL" id="OGM10684.1"/>
    </source>
</evidence>
<dbReference type="InterPro" id="IPR016195">
    <property type="entry name" value="Pol/histidinol_Pase-like"/>
</dbReference>
<gene>
    <name evidence="1" type="ORF">A2Z22_05245</name>
</gene>
<dbReference type="Proteomes" id="UP000177053">
    <property type="component" value="Unassembled WGS sequence"/>
</dbReference>
<dbReference type="AlphaFoldDB" id="A0A1F7X6H4"/>
<sequence length="274" mass="31272">MSIKEQEYWKFDSHVHAASGKKDCDAKRNTPENLGKAFEFLRNIGDINSIAILRHEGFPVKAFEYLRKRLDFDAIVGCELTLKSDVFLKYPKTWLLKIAPIVHAVCFFPEIPEDWPFEDIIWPESLLGKLKKAYSLPNINEAIDETRKKEGFLVIAHPCSIPLPYGHYEKRGLSLLFEDNGIEDIAIEYNSHSLIYDLTNGHYLEIAKKKGIPVFAGTDNHDVTEISRGSFQNRSLAGVTTCIPKYSGDFFKDCKLAVKNKDTRIRSNKGQIYP</sequence>